<dbReference type="EMBL" id="JBHULT010000013">
    <property type="protein sequence ID" value="MFD2519230.1"/>
    <property type="molecule type" value="Genomic_DNA"/>
</dbReference>
<accession>A0ABW5J3W7</accession>
<dbReference type="NCBIfam" id="TIGR01065">
    <property type="entry name" value="hlyIII"/>
    <property type="match status" value="1"/>
</dbReference>
<evidence type="ECO:0000256" key="4">
    <source>
        <dbReference type="ARBA" id="ARBA00022692"/>
    </source>
</evidence>
<dbReference type="PANTHER" id="PTHR20855">
    <property type="entry name" value="ADIPOR/PROGESTIN RECEPTOR-RELATED"/>
    <property type="match status" value="1"/>
</dbReference>
<dbReference type="InterPro" id="IPR005744">
    <property type="entry name" value="Hy-lIII"/>
</dbReference>
<sequence>MEREGPAKFYPPKEERWNILTHAAGLALSIAGLILLLLKAYEYDSLRLTLSFLAFALGLILLYAASTFYHSAKDPVLRYRLKILDHIAIFILIAGSYTPFALITLGGTTGWIIFGVTWGIALTGTILKIFFTGKYKILSTIMYVVMGWIIIFAIKPLVENLSEAGLWWLFSGGVSYTVGAVFYSINRIDYNHALFHLFVLGGSLCHYMAIYQHVVP</sequence>
<keyword evidence="3" id="KW-1003">Cell membrane</keyword>
<evidence type="ECO:0000256" key="2">
    <source>
        <dbReference type="ARBA" id="ARBA00008488"/>
    </source>
</evidence>
<evidence type="ECO:0000256" key="1">
    <source>
        <dbReference type="ARBA" id="ARBA00004651"/>
    </source>
</evidence>
<feature type="transmembrane region" description="Helical" evidence="7">
    <location>
        <begin position="193"/>
        <end position="214"/>
    </location>
</feature>
<evidence type="ECO:0000256" key="7">
    <source>
        <dbReference type="SAM" id="Phobius"/>
    </source>
</evidence>
<comment type="caution">
    <text evidence="8">The sequence shown here is derived from an EMBL/GenBank/DDBJ whole genome shotgun (WGS) entry which is preliminary data.</text>
</comment>
<dbReference type="RefSeq" id="WP_380755117.1">
    <property type="nucleotide sequence ID" value="NZ_JBHULT010000013.1"/>
</dbReference>
<feature type="transmembrane region" description="Helical" evidence="7">
    <location>
        <begin position="83"/>
        <end position="105"/>
    </location>
</feature>
<feature type="transmembrane region" description="Helical" evidence="7">
    <location>
        <begin position="166"/>
        <end position="186"/>
    </location>
</feature>
<evidence type="ECO:0000313" key="8">
    <source>
        <dbReference type="EMBL" id="MFD2519230.1"/>
    </source>
</evidence>
<dbReference type="PANTHER" id="PTHR20855:SF3">
    <property type="entry name" value="LD03007P"/>
    <property type="match status" value="1"/>
</dbReference>
<feature type="transmembrane region" description="Helical" evidence="7">
    <location>
        <begin position="137"/>
        <end position="154"/>
    </location>
</feature>
<dbReference type="Proteomes" id="UP001597468">
    <property type="component" value="Unassembled WGS sequence"/>
</dbReference>
<feature type="transmembrane region" description="Helical" evidence="7">
    <location>
        <begin position="50"/>
        <end position="71"/>
    </location>
</feature>
<protein>
    <submittedName>
        <fullName evidence="8">Hemolysin III family protein</fullName>
    </submittedName>
</protein>
<feature type="transmembrane region" description="Helical" evidence="7">
    <location>
        <begin position="111"/>
        <end position="130"/>
    </location>
</feature>
<name>A0ABW5J3W7_9FLAO</name>
<gene>
    <name evidence="8" type="ORF">ACFSTG_15075</name>
</gene>
<comment type="subcellular location">
    <subcellularLocation>
        <location evidence="1">Cell membrane</location>
        <topology evidence="1">Multi-pass membrane protein</topology>
    </subcellularLocation>
</comment>
<keyword evidence="4 7" id="KW-0812">Transmembrane</keyword>
<dbReference type="InterPro" id="IPR004254">
    <property type="entry name" value="AdipoR/HlyIII-related"/>
</dbReference>
<proteinExistence type="inferred from homology"/>
<reference evidence="9" key="1">
    <citation type="journal article" date="2019" name="Int. J. Syst. Evol. Microbiol.">
        <title>The Global Catalogue of Microorganisms (GCM) 10K type strain sequencing project: providing services to taxonomists for standard genome sequencing and annotation.</title>
        <authorList>
            <consortium name="The Broad Institute Genomics Platform"/>
            <consortium name="The Broad Institute Genome Sequencing Center for Infectious Disease"/>
            <person name="Wu L."/>
            <person name="Ma J."/>
        </authorList>
    </citation>
    <scope>NUCLEOTIDE SEQUENCE [LARGE SCALE GENOMIC DNA]</scope>
    <source>
        <strain evidence="9">KCTC 42585</strain>
    </source>
</reference>
<keyword evidence="6 7" id="KW-0472">Membrane</keyword>
<evidence type="ECO:0000313" key="9">
    <source>
        <dbReference type="Proteomes" id="UP001597468"/>
    </source>
</evidence>
<dbReference type="Pfam" id="PF03006">
    <property type="entry name" value="HlyIII"/>
    <property type="match status" value="1"/>
</dbReference>
<evidence type="ECO:0000256" key="6">
    <source>
        <dbReference type="ARBA" id="ARBA00023136"/>
    </source>
</evidence>
<organism evidence="8 9">
    <name type="scientific">Salinimicrobium flavum</name>
    <dbReference type="NCBI Taxonomy" id="1737065"/>
    <lineage>
        <taxon>Bacteria</taxon>
        <taxon>Pseudomonadati</taxon>
        <taxon>Bacteroidota</taxon>
        <taxon>Flavobacteriia</taxon>
        <taxon>Flavobacteriales</taxon>
        <taxon>Flavobacteriaceae</taxon>
        <taxon>Salinimicrobium</taxon>
    </lineage>
</organism>
<evidence type="ECO:0000256" key="5">
    <source>
        <dbReference type="ARBA" id="ARBA00022989"/>
    </source>
</evidence>
<keyword evidence="5 7" id="KW-1133">Transmembrane helix</keyword>
<keyword evidence="9" id="KW-1185">Reference proteome</keyword>
<feature type="transmembrane region" description="Helical" evidence="7">
    <location>
        <begin position="20"/>
        <end position="38"/>
    </location>
</feature>
<comment type="similarity">
    <text evidence="2">Belongs to the UPF0073 (Hly-III) family.</text>
</comment>
<evidence type="ECO:0000256" key="3">
    <source>
        <dbReference type="ARBA" id="ARBA00022475"/>
    </source>
</evidence>